<evidence type="ECO:0000313" key="6">
    <source>
        <dbReference type="EMBL" id="TMI86710.1"/>
    </source>
</evidence>
<dbReference type="SUPFAM" id="SSF49503">
    <property type="entry name" value="Cupredoxins"/>
    <property type="match status" value="2"/>
</dbReference>
<reference evidence="6 7" key="1">
    <citation type="journal article" date="2019" name="Nat. Microbiol.">
        <title>Mediterranean grassland soil C-N compound turnover is dependent on rainfall and depth, and is mediated by genomically divergent microorganisms.</title>
        <authorList>
            <person name="Diamond S."/>
            <person name="Andeer P.F."/>
            <person name="Li Z."/>
            <person name="Crits-Christoph A."/>
            <person name="Burstein D."/>
            <person name="Anantharaman K."/>
            <person name="Lane K.R."/>
            <person name="Thomas B.C."/>
            <person name="Pan C."/>
            <person name="Northen T.R."/>
            <person name="Banfield J.F."/>
        </authorList>
    </citation>
    <scope>NUCLEOTIDE SEQUENCE [LARGE SCALE GENOMIC DNA]</scope>
    <source>
        <strain evidence="6">NP_3</strain>
    </source>
</reference>
<dbReference type="InterPro" id="IPR008972">
    <property type="entry name" value="Cupredoxin"/>
</dbReference>
<organism evidence="6 7">
    <name type="scientific">Candidatus Segetimicrobium genomatis</name>
    <dbReference type="NCBI Taxonomy" id="2569760"/>
    <lineage>
        <taxon>Bacteria</taxon>
        <taxon>Bacillati</taxon>
        <taxon>Candidatus Sysuimicrobiota</taxon>
        <taxon>Candidatus Sysuimicrobiia</taxon>
        <taxon>Candidatus Sysuimicrobiales</taxon>
        <taxon>Candidatus Segetimicrobiaceae</taxon>
        <taxon>Candidatus Segetimicrobium</taxon>
    </lineage>
</organism>
<feature type="signal peptide" evidence="4">
    <location>
        <begin position="1"/>
        <end position="22"/>
    </location>
</feature>
<dbReference type="PANTHER" id="PTHR11709:SF394">
    <property type="entry name" value="FI03373P-RELATED"/>
    <property type="match status" value="1"/>
</dbReference>
<evidence type="ECO:0000313" key="7">
    <source>
        <dbReference type="Proteomes" id="UP000318509"/>
    </source>
</evidence>
<gene>
    <name evidence="6" type="ORF">E6H00_17630</name>
</gene>
<keyword evidence="1" id="KW-0479">Metal-binding</keyword>
<accession>A0A537JT89</accession>
<evidence type="ECO:0000259" key="5">
    <source>
        <dbReference type="Pfam" id="PF07732"/>
    </source>
</evidence>
<comment type="caution">
    <text evidence="6">The sequence shown here is derived from an EMBL/GenBank/DDBJ whole genome shotgun (WGS) entry which is preliminary data.</text>
</comment>
<dbReference type="AlphaFoldDB" id="A0A537JT89"/>
<dbReference type="Gene3D" id="2.60.40.420">
    <property type="entry name" value="Cupredoxins - blue copper proteins"/>
    <property type="match status" value="1"/>
</dbReference>
<dbReference type="PANTHER" id="PTHR11709">
    <property type="entry name" value="MULTI-COPPER OXIDASE"/>
    <property type="match status" value="1"/>
</dbReference>
<feature type="chain" id="PRO_5021850798" description="Plastocyanin-like domain-containing protein" evidence="4">
    <location>
        <begin position="23"/>
        <end position="332"/>
    </location>
</feature>
<dbReference type="GO" id="GO:0005507">
    <property type="term" value="F:copper ion binding"/>
    <property type="evidence" value="ECO:0007669"/>
    <property type="project" value="InterPro"/>
</dbReference>
<dbReference type="InterPro" id="IPR045087">
    <property type="entry name" value="Cu-oxidase_fam"/>
</dbReference>
<feature type="domain" description="Plastocyanin-like" evidence="5">
    <location>
        <begin position="115"/>
        <end position="232"/>
    </location>
</feature>
<evidence type="ECO:0000256" key="2">
    <source>
        <dbReference type="ARBA" id="ARBA00023002"/>
    </source>
</evidence>
<dbReference type="Proteomes" id="UP000318509">
    <property type="component" value="Unassembled WGS sequence"/>
</dbReference>
<name>A0A537JT89_9BACT</name>
<keyword evidence="3" id="KW-0186">Copper</keyword>
<dbReference type="Pfam" id="PF07732">
    <property type="entry name" value="Cu-oxidase_3"/>
    <property type="match status" value="1"/>
</dbReference>
<sequence length="332" mass="36170">MKIRRVLLVGGAAVAILAIVGAAPPQRPAASGAWTDLIPDDPGARYACLLDRTHPHLHFMDLLMGGSLAAEAATEVTANLPAPADRNAPKVYKEGGKTVRAYTLDIVQKVFDYGGGNTWTAWTYNGTVPGPTMHVRPGEILRVHVTNHLDRVHSFHSHMEYYPIENDGSQVNIINNKGTGAMIPPGASYTYEFHPEDPLVAYYHCHAADAKYAINQHILQGLYGMIVVDDPKASPMREETLFMAEMGSITTGDNVPPYIMNGMGVPGGELALETIYKKQGLRGVTGQLGKTVPYFKLKVGEPMKLHVVNIGNQWHSLHIHEIPLISLEVLNG</sequence>
<keyword evidence="2" id="KW-0560">Oxidoreductase</keyword>
<proteinExistence type="predicted"/>
<evidence type="ECO:0000256" key="4">
    <source>
        <dbReference type="SAM" id="SignalP"/>
    </source>
</evidence>
<feature type="non-terminal residue" evidence="6">
    <location>
        <position position="332"/>
    </location>
</feature>
<evidence type="ECO:0000256" key="3">
    <source>
        <dbReference type="ARBA" id="ARBA00023008"/>
    </source>
</evidence>
<evidence type="ECO:0000256" key="1">
    <source>
        <dbReference type="ARBA" id="ARBA00022723"/>
    </source>
</evidence>
<dbReference type="InterPro" id="IPR011707">
    <property type="entry name" value="Cu-oxidase-like_N"/>
</dbReference>
<dbReference type="EMBL" id="VBAK01000186">
    <property type="protein sequence ID" value="TMI86710.1"/>
    <property type="molecule type" value="Genomic_DNA"/>
</dbReference>
<keyword evidence="4" id="KW-0732">Signal</keyword>
<protein>
    <recommendedName>
        <fullName evidence="5">Plastocyanin-like domain-containing protein</fullName>
    </recommendedName>
</protein>
<dbReference type="GO" id="GO:0016491">
    <property type="term" value="F:oxidoreductase activity"/>
    <property type="evidence" value="ECO:0007669"/>
    <property type="project" value="UniProtKB-KW"/>
</dbReference>